<feature type="domain" description="Disease resistance R13L4/SHOC-2-like LRR" evidence="10">
    <location>
        <begin position="552"/>
        <end position="915"/>
    </location>
</feature>
<dbReference type="Proteomes" id="UP001497457">
    <property type="component" value="Chromosome 27b"/>
</dbReference>
<dbReference type="Gene3D" id="1.20.5.4130">
    <property type="match status" value="1"/>
</dbReference>
<dbReference type="SUPFAM" id="SSF52058">
    <property type="entry name" value="L domain-like"/>
    <property type="match status" value="1"/>
</dbReference>
<dbReference type="GO" id="GO:0042742">
    <property type="term" value="P:defense response to bacterium"/>
    <property type="evidence" value="ECO:0007669"/>
    <property type="project" value="UniProtKB-ARBA"/>
</dbReference>
<name>A0ABC9BTC2_9POAL</name>
<dbReference type="CDD" id="cd14798">
    <property type="entry name" value="RX-CC_like"/>
    <property type="match status" value="1"/>
</dbReference>
<protein>
    <recommendedName>
        <fullName evidence="13">AAA+ ATPase domain-containing protein</fullName>
    </recommendedName>
</protein>
<dbReference type="GO" id="GO:0002758">
    <property type="term" value="P:innate immune response-activating signaling pathway"/>
    <property type="evidence" value="ECO:0007669"/>
    <property type="project" value="UniProtKB-ARBA"/>
</dbReference>
<dbReference type="FunFam" id="3.40.50.300:FF:001091">
    <property type="entry name" value="Probable disease resistance protein At1g61300"/>
    <property type="match status" value="1"/>
</dbReference>
<evidence type="ECO:0000256" key="1">
    <source>
        <dbReference type="ARBA" id="ARBA00008894"/>
    </source>
</evidence>
<dbReference type="InterPro" id="IPR027417">
    <property type="entry name" value="P-loop_NTPase"/>
</dbReference>
<accession>A0ABC9BTC2</accession>
<evidence type="ECO:0000256" key="6">
    <source>
        <dbReference type="ARBA" id="ARBA00023054"/>
    </source>
</evidence>
<evidence type="ECO:0008006" key="13">
    <source>
        <dbReference type="Google" id="ProtNLM"/>
    </source>
</evidence>
<dbReference type="InterPro" id="IPR002182">
    <property type="entry name" value="NB-ARC"/>
</dbReference>
<dbReference type="Pfam" id="PF23598">
    <property type="entry name" value="LRR_14"/>
    <property type="match status" value="1"/>
</dbReference>
<dbReference type="GO" id="GO:0009626">
    <property type="term" value="P:plant-type hypersensitive response"/>
    <property type="evidence" value="ECO:0007669"/>
    <property type="project" value="UniProtKB-ARBA"/>
</dbReference>
<dbReference type="PANTHER" id="PTHR23155:SF1167">
    <property type="entry name" value="OS08G0412100 PROTEIN"/>
    <property type="match status" value="1"/>
</dbReference>
<dbReference type="InterPro" id="IPR038005">
    <property type="entry name" value="RX-like_CC"/>
</dbReference>
<reference evidence="11" key="1">
    <citation type="submission" date="2024-10" db="EMBL/GenBank/DDBJ databases">
        <authorList>
            <person name="Ryan C."/>
        </authorList>
    </citation>
    <scope>NUCLEOTIDE SEQUENCE [LARGE SCALE GENOMIC DNA]</scope>
</reference>
<proteinExistence type="inferred from homology"/>
<dbReference type="GO" id="GO:0000166">
    <property type="term" value="F:nucleotide binding"/>
    <property type="evidence" value="ECO:0007669"/>
    <property type="project" value="UniProtKB-KW"/>
</dbReference>
<evidence type="ECO:0000259" key="8">
    <source>
        <dbReference type="Pfam" id="PF18052"/>
    </source>
</evidence>
<evidence type="ECO:0000259" key="10">
    <source>
        <dbReference type="Pfam" id="PF23598"/>
    </source>
</evidence>
<evidence type="ECO:0000313" key="11">
    <source>
        <dbReference type="EMBL" id="CAL5006449.1"/>
    </source>
</evidence>
<dbReference type="InterPro" id="IPR055414">
    <property type="entry name" value="LRR_R13L4/SHOC2-like"/>
</dbReference>
<evidence type="ECO:0000313" key="12">
    <source>
        <dbReference type="Proteomes" id="UP001497457"/>
    </source>
</evidence>
<dbReference type="Gene3D" id="1.10.8.430">
    <property type="entry name" value="Helical domain of apoptotic protease-activating factors"/>
    <property type="match status" value="1"/>
</dbReference>
<keyword evidence="5" id="KW-0611">Plant defense</keyword>
<dbReference type="Gene3D" id="3.40.50.300">
    <property type="entry name" value="P-loop containing nucleotide triphosphate hydrolases"/>
    <property type="match status" value="1"/>
</dbReference>
<keyword evidence="6" id="KW-0175">Coiled coil</keyword>
<keyword evidence="2" id="KW-0433">Leucine-rich repeat</keyword>
<evidence type="ECO:0000259" key="9">
    <source>
        <dbReference type="Pfam" id="PF23559"/>
    </source>
</evidence>
<dbReference type="EMBL" id="OZ075137">
    <property type="protein sequence ID" value="CAL5006449.1"/>
    <property type="molecule type" value="Genomic_DNA"/>
</dbReference>
<dbReference type="Gene3D" id="3.80.10.10">
    <property type="entry name" value="Ribonuclease Inhibitor"/>
    <property type="match status" value="1"/>
</dbReference>
<comment type="similarity">
    <text evidence="1">Belongs to the disease resistance NB-LRR family.</text>
</comment>
<keyword evidence="4" id="KW-0547">Nucleotide-binding</keyword>
<keyword evidence="12" id="KW-1185">Reference proteome</keyword>
<evidence type="ECO:0000256" key="5">
    <source>
        <dbReference type="ARBA" id="ARBA00022821"/>
    </source>
</evidence>
<dbReference type="PRINTS" id="PR00364">
    <property type="entry name" value="DISEASERSIST"/>
</dbReference>
<dbReference type="PANTHER" id="PTHR23155">
    <property type="entry name" value="DISEASE RESISTANCE PROTEIN RP"/>
    <property type="match status" value="1"/>
</dbReference>
<dbReference type="AlphaFoldDB" id="A0ABC9BTC2"/>
<dbReference type="InterPro" id="IPR058922">
    <property type="entry name" value="WHD_DRP"/>
</dbReference>
<keyword evidence="3" id="KW-0677">Repeat</keyword>
<dbReference type="FunFam" id="1.10.10.10:FF:000322">
    <property type="entry name" value="Probable disease resistance protein At1g63360"/>
    <property type="match status" value="1"/>
</dbReference>
<dbReference type="InterPro" id="IPR042197">
    <property type="entry name" value="Apaf_helical"/>
</dbReference>
<dbReference type="InterPro" id="IPR036388">
    <property type="entry name" value="WH-like_DNA-bd_sf"/>
</dbReference>
<feature type="domain" description="Disease resistance protein winged helix" evidence="9">
    <location>
        <begin position="433"/>
        <end position="504"/>
    </location>
</feature>
<feature type="domain" description="Disease resistance N-terminal" evidence="8">
    <location>
        <begin position="1"/>
        <end position="83"/>
    </location>
</feature>
<sequence>MNPVLTKLTALLGKEYEKFKDVGKKIADLRDELSSMKTALEMVSESEEANPQVKEWMGQLRELSYDAEDCIDKYTHNLSHGDTSDGLTHKLTGLVATLKARRRIGNQIKELMERAIKVSDRHKRYEQSTSMSCPNSVVIDPRLHAVFEEADRLVGIDKQRDKLVTWLTDCIDLHPHRMVVSIVGPGGLGKTTLANQVFQKITSQFDCTAFVSVSRSPNVNKILSDAFLQVLESNCKKTAEQSEDIARIQDLGHGGLDYLQLISRMRCYLQNKRYFVIIDDIWSTQAWKDIQCAFPQDKNASRIMTTTRIHGVAESCSFPNSIYVYPMKPLDNDDSKRLFMKRTFGHEDDCPLELQEITDDILRKCDGLPLAIVNIASLLATKQPSKKEWEGVHKSIGSTLEQDQELGVVKGILFLSYYDLPYYLKICLLDLSIFPEDHQIDRLRLIRRWMAEGLIIEQQGRSLEDTGESYISELINKNMIQPVGIDYSGRPRACRVHGIMLDLIVSLSTKENFATILDNQKLTHSAYKIRRLSIHGNCEERKLCQGTDGLRHTRSLSVFGDAKKIPSLLDFQVLRVLDLENFTNLVDGDIGDIGCLIHLRYLSFSNISKIPKQIGKLQNLQTLDLRWTTIRELPGTVVQLRQLVRLFLPYGVELPHGIDSMVALQELSRFCVARNSPEVLVELGNLTTLKMLGIDWESNGDSSDEASSKKSLVSSLCKLGERNLQSLYISACVPCSLDFLVNSWLPPPLQLQKFSSIGDKRTCLSRLPKWIPSLSELTCLQILVEQLRIEDMQALKGLPTLLYLNLYTKECTLETLTIGSGGFQRLKEFDFGAFSGGPGPIFEAGAMPRIEKLHFAFTVHDMTYAYGAGCDFGIGHLSSLKGLWVIMDCFSARARQVEAAEAAIRNAATLLPNHPIPKIYRMGERAMVKEDDE</sequence>
<dbReference type="InterPro" id="IPR044974">
    <property type="entry name" value="Disease_R_plants"/>
</dbReference>
<dbReference type="Gene3D" id="1.10.10.10">
    <property type="entry name" value="Winged helix-like DNA-binding domain superfamily/Winged helix DNA-binding domain"/>
    <property type="match status" value="1"/>
</dbReference>
<gene>
    <name evidence="11" type="ORF">URODEC1_LOCUS68037</name>
</gene>
<evidence type="ECO:0000256" key="2">
    <source>
        <dbReference type="ARBA" id="ARBA00022614"/>
    </source>
</evidence>
<dbReference type="InterPro" id="IPR032675">
    <property type="entry name" value="LRR_dom_sf"/>
</dbReference>
<organism evidence="11 12">
    <name type="scientific">Urochloa decumbens</name>
    <dbReference type="NCBI Taxonomy" id="240449"/>
    <lineage>
        <taxon>Eukaryota</taxon>
        <taxon>Viridiplantae</taxon>
        <taxon>Streptophyta</taxon>
        <taxon>Embryophyta</taxon>
        <taxon>Tracheophyta</taxon>
        <taxon>Spermatophyta</taxon>
        <taxon>Magnoliopsida</taxon>
        <taxon>Liliopsida</taxon>
        <taxon>Poales</taxon>
        <taxon>Poaceae</taxon>
        <taxon>PACMAD clade</taxon>
        <taxon>Panicoideae</taxon>
        <taxon>Panicodae</taxon>
        <taxon>Paniceae</taxon>
        <taxon>Melinidinae</taxon>
        <taxon>Urochloa</taxon>
    </lineage>
</organism>
<evidence type="ECO:0000259" key="7">
    <source>
        <dbReference type="Pfam" id="PF00931"/>
    </source>
</evidence>
<evidence type="ECO:0000256" key="4">
    <source>
        <dbReference type="ARBA" id="ARBA00022741"/>
    </source>
</evidence>
<evidence type="ECO:0000256" key="3">
    <source>
        <dbReference type="ARBA" id="ARBA00022737"/>
    </source>
</evidence>
<feature type="domain" description="NB-ARC" evidence="7">
    <location>
        <begin position="160"/>
        <end position="347"/>
    </location>
</feature>
<dbReference type="Pfam" id="PF00931">
    <property type="entry name" value="NB-ARC"/>
    <property type="match status" value="1"/>
</dbReference>
<dbReference type="Pfam" id="PF18052">
    <property type="entry name" value="Rx_N"/>
    <property type="match status" value="1"/>
</dbReference>
<dbReference type="InterPro" id="IPR041118">
    <property type="entry name" value="Rx_N"/>
</dbReference>
<dbReference type="SUPFAM" id="SSF52540">
    <property type="entry name" value="P-loop containing nucleoside triphosphate hydrolases"/>
    <property type="match status" value="1"/>
</dbReference>
<dbReference type="Pfam" id="PF23559">
    <property type="entry name" value="WHD_DRP"/>
    <property type="match status" value="1"/>
</dbReference>